<evidence type="ECO:0000256" key="4">
    <source>
        <dbReference type="ARBA" id="ARBA00017399"/>
    </source>
</evidence>
<evidence type="ECO:0000256" key="13">
    <source>
        <dbReference type="SAM" id="MobiDB-lite"/>
    </source>
</evidence>
<comment type="catalytic activity">
    <reaction evidence="10">
        <text>tRNA(His) + L-histidine + ATP = L-histidyl-tRNA(His) + AMP + diphosphate + H(+)</text>
        <dbReference type="Rhea" id="RHEA:17313"/>
        <dbReference type="Rhea" id="RHEA-COMP:9665"/>
        <dbReference type="Rhea" id="RHEA-COMP:9689"/>
        <dbReference type="ChEBI" id="CHEBI:15378"/>
        <dbReference type="ChEBI" id="CHEBI:30616"/>
        <dbReference type="ChEBI" id="CHEBI:33019"/>
        <dbReference type="ChEBI" id="CHEBI:57595"/>
        <dbReference type="ChEBI" id="CHEBI:78442"/>
        <dbReference type="ChEBI" id="CHEBI:78527"/>
        <dbReference type="ChEBI" id="CHEBI:456215"/>
        <dbReference type="EC" id="6.1.1.21"/>
    </reaction>
</comment>
<evidence type="ECO:0000256" key="12">
    <source>
        <dbReference type="PIRSR" id="PIRSR001549-1"/>
    </source>
</evidence>
<dbReference type="GO" id="GO:0004821">
    <property type="term" value="F:histidine-tRNA ligase activity"/>
    <property type="evidence" value="ECO:0007669"/>
    <property type="project" value="UniProtKB-UniRule"/>
</dbReference>
<reference evidence="15 16" key="1">
    <citation type="submission" date="2016-10" db="EMBL/GenBank/DDBJ databases">
        <authorList>
            <person name="de Groot N.N."/>
        </authorList>
    </citation>
    <scope>NUCLEOTIDE SEQUENCE [LARGE SCALE GENOMIC DNA]</scope>
    <source>
        <strain evidence="15 16">DSM 21800</strain>
    </source>
</reference>
<evidence type="ECO:0000256" key="10">
    <source>
        <dbReference type="ARBA" id="ARBA00047639"/>
    </source>
</evidence>
<dbReference type="AlphaFoldDB" id="A0A1H2AGQ2"/>
<organism evidence="15 16">
    <name type="scientific">Microlunatus soli</name>
    <dbReference type="NCBI Taxonomy" id="630515"/>
    <lineage>
        <taxon>Bacteria</taxon>
        <taxon>Bacillati</taxon>
        <taxon>Actinomycetota</taxon>
        <taxon>Actinomycetes</taxon>
        <taxon>Propionibacteriales</taxon>
        <taxon>Propionibacteriaceae</taxon>
        <taxon>Microlunatus</taxon>
    </lineage>
</organism>
<dbReference type="InterPro" id="IPR041715">
    <property type="entry name" value="HisRS-like_core"/>
</dbReference>
<feature type="binding site" evidence="12">
    <location>
        <begin position="288"/>
        <end position="289"/>
    </location>
    <ligand>
        <name>L-histidine</name>
        <dbReference type="ChEBI" id="CHEBI:57595"/>
    </ligand>
</feature>
<keyword evidence="6" id="KW-0547">Nucleotide-binding</keyword>
<dbReference type="PIRSF" id="PIRSF001549">
    <property type="entry name" value="His-tRNA_synth"/>
    <property type="match status" value="1"/>
</dbReference>
<dbReference type="InterPro" id="IPR004516">
    <property type="entry name" value="HisRS/HisZ"/>
</dbReference>
<keyword evidence="7" id="KW-0067">ATP-binding</keyword>
<dbReference type="EMBL" id="LT629772">
    <property type="protein sequence ID" value="SDT45195.1"/>
    <property type="molecule type" value="Genomic_DNA"/>
</dbReference>
<keyword evidence="8" id="KW-0648">Protein biosynthesis</keyword>
<evidence type="ECO:0000256" key="5">
    <source>
        <dbReference type="ARBA" id="ARBA00022490"/>
    </source>
</evidence>
<feature type="binding site" evidence="12">
    <location>
        <position position="116"/>
    </location>
    <ligand>
        <name>L-histidine</name>
        <dbReference type="ChEBI" id="CHEBI:57595"/>
    </ligand>
</feature>
<evidence type="ECO:0000256" key="7">
    <source>
        <dbReference type="ARBA" id="ARBA00022840"/>
    </source>
</evidence>
<evidence type="ECO:0000313" key="15">
    <source>
        <dbReference type="EMBL" id="SDT45195.1"/>
    </source>
</evidence>
<dbReference type="PANTHER" id="PTHR11476:SF7">
    <property type="entry name" value="HISTIDINE--TRNA LIGASE"/>
    <property type="match status" value="1"/>
</dbReference>
<feature type="binding site" evidence="12">
    <location>
        <begin position="86"/>
        <end position="88"/>
    </location>
    <ligand>
        <name>L-histidine</name>
        <dbReference type="ChEBI" id="CHEBI:57595"/>
    </ligand>
</feature>
<dbReference type="InterPro" id="IPR045864">
    <property type="entry name" value="aa-tRNA-synth_II/BPL/LPL"/>
</dbReference>
<feature type="binding site" evidence="12">
    <location>
        <position position="130"/>
    </location>
    <ligand>
        <name>L-histidine</name>
        <dbReference type="ChEBI" id="CHEBI:57595"/>
    </ligand>
</feature>
<dbReference type="CDD" id="cd00773">
    <property type="entry name" value="HisRS-like_core"/>
    <property type="match status" value="1"/>
</dbReference>
<gene>
    <name evidence="15" type="ORF">SAMN04489812_5928</name>
</gene>
<dbReference type="STRING" id="630515.SAMN04489812_5928"/>
<dbReference type="Gene3D" id="3.40.50.800">
    <property type="entry name" value="Anticodon-binding domain"/>
    <property type="match status" value="1"/>
</dbReference>
<proteinExistence type="inferred from homology"/>
<sequence>MPRPKPLSGFPEFLPEARIVEQHVLRQLQETFELHGFASIETRAVEPLDRLNKGGEEIDKEVYVVRRLHAEEDGRAKGDDLGLHFDLTVPFARYVLENAGHLQFPFRRYQIQKVWRGERPQEGRYREFTQADIDIVGSGTLADHHDVELPLVALDALERLHTDIGLPPVLMRVNNRRLAQGFYAGLEIEDVAGVLRIVDKYDKIGPDAVQDLLTDDLGLSAAQAASCTALAEINSADTSFVERVRSLGVRSELLDQGLDQLAAVVDAAAAAVPGRMIADLKIARGLDYYTGTVYETELVGFPSLGSIASGGRYDALASDGKTSFPGVGLSFGVSRTLVPLLAKGHLTASRPVPTCVLVAVDSEQSRDQAIAVATSLRRRGISAEVAPKADKFGKQIRYADRRSIPYVWFTSSDTGAGGEVKDIRTGEQLPADPARWEPDEADLRPQISGHWGTEGS</sequence>
<feature type="region of interest" description="Disordered" evidence="13">
    <location>
        <begin position="417"/>
        <end position="456"/>
    </location>
</feature>
<dbReference type="GO" id="GO:0005737">
    <property type="term" value="C:cytoplasm"/>
    <property type="evidence" value="ECO:0007669"/>
    <property type="project" value="UniProtKB-UniRule"/>
</dbReference>
<feature type="compositionally biased region" description="Basic and acidic residues" evidence="13">
    <location>
        <begin position="434"/>
        <end position="443"/>
    </location>
</feature>
<dbReference type="InterPro" id="IPR006195">
    <property type="entry name" value="aa-tRNA-synth_II"/>
</dbReference>
<keyword evidence="9 15" id="KW-0436">Ligase</keyword>
<dbReference type="PANTHER" id="PTHR11476">
    <property type="entry name" value="HISTIDYL-TRNA SYNTHETASE"/>
    <property type="match status" value="1"/>
</dbReference>
<evidence type="ECO:0000256" key="1">
    <source>
        <dbReference type="ARBA" id="ARBA00008226"/>
    </source>
</evidence>
<evidence type="ECO:0000256" key="11">
    <source>
        <dbReference type="NCBIfam" id="TIGR00442"/>
    </source>
</evidence>
<comment type="subunit">
    <text evidence="2">Homodimer.</text>
</comment>
<dbReference type="SUPFAM" id="SSF55681">
    <property type="entry name" value="Class II aaRS and biotin synthetases"/>
    <property type="match status" value="1"/>
</dbReference>
<feature type="domain" description="Aminoacyl-transfer RNA synthetases class-II family profile" evidence="14">
    <location>
        <begin position="20"/>
        <end position="351"/>
    </location>
</feature>
<evidence type="ECO:0000256" key="2">
    <source>
        <dbReference type="ARBA" id="ARBA00011738"/>
    </source>
</evidence>
<comment type="similarity">
    <text evidence="1">Belongs to the class-II aminoacyl-tRNA synthetase family.</text>
</comment>
<evidence type="ECO:0000256" key="3">
    <source>
        <dbReference type="ARBA" id="ARBA00012815"/>
    </source>
</evidence>
<dbReference type="Proteomes" id="UP000199103">
    <property type="component" value="Chromosome I"/>
</dbReference>
<dbReference type="InterPro" id="IPR004154">
    <property type="entry name" value="Anticodon-bd"/>
</dbReference>
<keyword evidence="9 15" id="KW-0030">Aminoacyl-tRNA synthetase</keyword>
<keyword evidence="5" id="KW-0963">Cytoplasm</keyword>
<dbReference type="GO" id="GO:0005524">
    <property type="term" value="F:ATP binding"/>
    <property type="evidence" value="ECO:0007669"/>
    <property type="project" value="UniProtKB-KW"/>
</dbReference>
<evidence type="ECO:0000259" key="14">
    <source>
        <dbReference type="PROSITE" id="PS50862"/>
    </source>
</evidence>
<dbReference type="Pfam" id="PF03129">
    <property type="entry name" value="HGTP_anticodon"/>
    <property type="match status" value="1"/>
</dbReference>
<feature type="binding site" evidence="12">
    <location>
        <position position="284"/>
    </location>
    <ligand>
        <name>L-histidine</name>
        <dbReference type="ChEBI" id="CHEBI:57595"/>
    </ligand>
</feature>
<dbReference type="PROSITE" id="PS50862">
    <property type="entry name" value="AA_TRNA_LIGASE_II"/>
    <property type="match status" value="1"/>
</dbReference>
<evidence type="ECO:0000256" key="6">
    <source>
        <dbReference type="ARBA" id="ARBA00022741"/>
    </source>
</evidence>
<keyword evidence="16" id="KW-1185">Reference proteome</keyword>
<name>A0A1H2AGQ2_9ACTN</name>
<protein>
    <recommendedName>
        <fullName evidence="4 11">Histidine--tRNA ligase</fullName>
        <ecNumber evidence="3 11">6.1.1.21</ecNumber>
    </recommendedName>
</protein>
<dbReference type="Pfam" id="PF13393">
    <property type="entry name" value="tRNA-synt_His"/>
    <property type="match status" value="1"/>
</dbReference>
<dbReference type="Gene3D" id="3.30.930.10">
    <property type="entry name" value="Bira Bifunctional Protein, Domain 2"/>
    <property type="match status" value="1"/>
</dbReference>
<dbReference type="RefSeq" id="WP_091530866.1">
    <property type="nucleotide sequence ID" value="NZ_LT629772.1"/>
</dbReference>
<feature type="binding site" evidence="12">
    <location>
        <position position="134"/>
    </location>
    <ligand>
        <name>L-histidine</name>
        <dbReference type="ChEBI" id="CHEBI:57595"/>
    </ligand>
</feature>
<evidence type="ECO:0000256" key="9">
    <source>
        <dbReference type="ARBA" id="ARBA00023146"/>
    </source>
</evidence>
<dbReference type="InterPro" id="IPR015807">
    <property type="entry name" value="His-tRNA-ligase"/>
</dbReference>
<accession>A0A1H2AGQ2</accession>
<dbReference type="OrthoDB" id="9800814at2"/>
<dbReference type="NCBIfam" id="TIGR00442">
    <property type="entry name" value="hisS"/>
    <property type="match status" value="1"/>
</dbReference>
<dbReference type="EC" id="6.1.1.21" evidence="3 11"/>
<evidence type="ECO:0000256" key="8">
    <source>
        <dbReference type="ARBA" id="ARBA00022917"/>
    </source>
</evidence>
<dbReference type="SUPFAM" id="SSF52954">
    <property type="entry name" value="Class II aaRS ABD-related"/>
    <property type="match status" value="1"/>
</dbReference>
<evidence type="ECO:0000313" key="16">
    <source>
        <dbReference type="Proteomes" id="UP000199103"/>
    </source>
</evidence>
<dbReference type="InterPro" id="IPR036621">
    <property type="entry name" value="Anticodon-bd_dom_sf"/>
</dbReference>
<dbReference type="GO" id="GO:0006427">
    <property type="term" value="P:histidyl-tRNA aminoacylation"/>
    <property type="evidence" value="ECO:0007669"/>
    <property type="project" value="UniProtKB-UniRule"/>
</dbReference>